<evidence type="ECO:0000313" key="2">
    <source>
        <dbReference type="EMBL" id="PQO47486.1"/>
    </source>
</evidence>
<name>A0A2S8FWI2_9BACT</name>
<evidence type="ECO:0000313" key="1">
    <source>
        <dbReference type="EMBL" id="PQO36537.1"/>
    </source>
</evidence>
<sequence>MGDLKPPRTVLRIVAAFSRHAAALQWGKSALIDQWGPLALESPHFDLVETNYYDDEMGTGLKKCFWAFADLADSAALTDWKLQTNELEAACQSLGRWPERRPLNLDPGYITEAKLVLATTKDRSHRIYLRDGIFAEVTLQYHQKRWTGFNWTYPDYQRADFQAFFDECRGYLRQQLRQNPA</sequence>
<dbReference type="OrthoDB" id="9788989at2"/>
<gene>
    <name evidence="2" type="ORF">C5Y93_05435</name>
    <name evidence="1" type="ORF">C5Y98_12630</name>
</gene>
<dbReference type="AlphaFoldDB" id="A0A2S8FWI2"/>
<evidence type="ECO:0000313" key="3">
    <source>
        <dbReference type="Proteomes" id="UP000237819"/>
    </source>
</evidence>
<dbReference type="Proteomes" id="UP000239388">
    <property type="component" value="Unassembled WGS sequence"/>
</dbReference>
<organism evidence="1 4">
    <name type="scientific">Blastopirellula marina</name>
    <dbReference type="NCBI Taxonomy" id="124"/>
    <lineage>
        <taxon>Bacteria</taxon>
        <taxon>Pseudomonadati</taxon>
        <taxon>Planctomycetota</taxon>
        <taxon>Planctomycetia</taxon>
        <taxon>Pirellulales</taxon>
        <taxon>Pirellulaceae</taxon>
        <taxon>Blastopirellula</taxon>
    </lineage>
</organism>
<dbReference type="EMBL" id="PUIB01000013">
    <property type="protein sequence ID" value="PQO36537.1"/>
    <property type="molecule type" value="Genomic_DNA"/>
</dbReference>
<evidence type="ECO:0000313" key="4">
    <source>
        <dbReference type="Proteomes" id="UP000239388"/>
    </source>
</evidence>
<accession>A0A2S8FWI2</accession>
<dbReference type="InterPro" id="IPR025529">
    <property type="entry name" value="DUF4416"/>
</dbReference>
<dbReference type="Proteomes" id="UP000237819">
    <property type="component" value="Unassembled WGS sequence"/>
</dbReference>
<proteinExistence type="predicted"/>
<comment type="caution">
    <text evidence="1">The sequence shown here is derived from an EMBL/GenBank/DDBJ whole genome shotgun (WGS) entry which is preliminary data.</text>
</comment>
<protein>
    <submittedName>
        <fullName evidence="1">DUF4416 domain-containing protein</fullName>
    </submittedName>
</protein>
<dbReference type="Pfam" id="PF14385">
    <property type="entry name" value="DUF4416"/>
    <property type="match status" value="1"/>
</dbReference>
<reference evidence="3 4" key="1">
    <citation type="submission" date="2018-02" db="EMBL/GenBank/DDBJ databases">
        <title>Comparative genomes isolates from brazilian mangrove.</title>
        <authorList>
            <person name="Araujo J.E."/>
            <person name="Taketani R.G."/>
            <person name="Silva M.C.P."/>
            <person name="Loureco M.V."/>
            <person name="Andreote F.D."/>
        </authorList>
    </citation>
    <scope>NUCLEOTIDE SEQUENCE [LARGE SCALE GENOMIC DNA]</scope>
    <source>
        <strain evidence="1 4">NAP PRIS-MGV</strain>
        <strain evidence="2 3">Nap-Phe MGV</strain>
    </source>
</reference>
<dbReference type="EMBL" id="PUHZ01000005">
    <property type="protein sequence ID" value="PQO47486.1"/>
    <property type="molecule type" value="Genomic_DNA"/>
</dbReference>
<dbReference type="RefSeq" id="WP_105334374.1">
    <property type="nucleotide sequence ID" value="NZ_PUHZ01000005.1"/>
</dbReference>